<proteinExistence type="predicted"/>
<feature type="transmembrane region" description="Helical" evidence="1">
    <location>
        <begin position="20"/>
        <end position="39"/>
    </location>
</feature>
<name>A0A564W520_9FIRM</name>
<keyword evidence="1" id="KW-0472">Membrane</keyword>
<reference evidence="2 3" key="1">
    <citation type="submission" date="2019-07" db="EMBL/GenBank/DDBJ databases">
        <authorList>
            <person name="Hibberd C M."/>
            <person name="Gehrig L. J."/>
            <person name="Chang H.-W."/>
            <person name="Venkatesh S."/>
        </authorList>
    </citation>
    <scope>NUCLEOTIDE SEQUENCE [LARGE SCALE GENOMIC DNA]</scope>
    <source>
        <strain evidence="2">Blautia_luti_SSTS_Bg7063</strain>
    </source>
</reference>
<evidence type="ECO:0000256" key="1">
    <source>
        <dbReference type="SAM" id="Phobius"/>
    </source>
</evidence>
<organism evidence="2 3">
    <name type="scientific">Blautia luti</name>
    <dbReference type="NCBI Taxonomy" id="89014"/>
    <lineage>
        <taxon>Bacteria</taxon>
        <taxon>Bacillati</taxon>
        <taxon>Bacillota</taxon>
        <taxon>Clostridia</taxon>
        <taxon>Lachnospirales</taxon>
        <taxon>Lachnospiraceae</taxon>
        <taxon>Blautia</taxon>
    </lineage>
</organism>
<feature type="transmembrane region" description="Helical" evidence="1">
    <location>
        <begin position="45"/>
        <end position="61"/>
    </location>
</feature>
<dbReference type="Proteomes" id="UP000408482">
    <property type="component" value="Unassembled WGS sequence"/>
</dbReference>
<gene>
    <name evidence="2" type="ORF">RSSSTS7063_00292</name>
</gene>
<keyword evidence="1" id="KW-1133">Transmembrane helix</keyword>
<keyword evidence="1" id="KW-0812">Transmembrane</keyword>
<evidence type="ECO:0000313" key="2">
    <source>
        <dbReference type="EMBL" id="VUX39698.1"/>
    </source>
</evidence>
<protein>
    <submittedName>
        <fullName evidence="2">Uncharacterized protein</fullName>
    </submittedName>
</protein>
<dbReference type="AlphaFoldDB" id="A0A564W520"/>
<keyword evidence="3" id="KW-1185">Reference proteome</keyword>
<dbReference type="PROSITE" id="PS51257">
    <property type="entry name" value="PROKAR_LIPOPROTEIN"/>
    <property type="match status" value="1"/>
</dbReference>
<accession>A0A564W520</accession>
<evidence type="ECO:0000313" key="3">
    <source>
        <dbReference type="Proteomes" id="UP000408482"/>
    </source>
</evidence>
<dbReference type="RefSeq" id="WP_144094225.1">
    <property type="nucleotide sequence ID" value="NZ_CABHMX010000013.1"/>
</dbReference>
<sequence length="92" mass="10715">MVKIIDKERVLGKIKKEKSIIEFFTGVGTGIIVSCLLSPDSIRRTVVILIGLVMIGIGWYKETRYDNKVFKYMEEFEEDSFHNLCVFTCRKF</sequence>
<dbReference type="EMBL" id="CABHNW010000128">
    <property type="protein sequence ID" value="VUX39698.1"/>
    <property type="molecule type" value="Genomic_DNA"/>
</dbReference>